<dbReference type="EMBL" id="SJLL01000354">
    <property type="protein sequence ID" value="TYK94079.1"/>
    <property type="molecule type" value="Genomic_DNA"/>
</dbReference>
<name>A0A5S4TBV3_STRPY</name>
<gene>
    <name evidence="1" type="ORF">E0F66_11715</name>
</gene>
<feature type="non-terminal residue" evidence="1">
    <location>
        <position position="1"/>
    </location>
</feature>
<organism evidence="1 2">
    <name type="scientific">Streptococcus pyogenes</name>
    <dbReference type="NCBI Taxonomy" id="1314"/>
    <lineage>
        <taxon>Bacteria</taxon>
        <taxon>Bacillati</taxon>
        <taxon>Bacillota</taxon>
        <taxon>Bacilli</taxon>
        <taxon>Lactobacillales</taxon>
        <taxon>Streptococcaceae</taxon>
        <taxon>Streptococcus</taxon>
    </lineage>
</organism>
<accession>A0A5S4TBV3</accession>
<sequence length="65" mass="6972">VKPTIVHGFDYTALHWADKQKPLQEVAGEFGVFPECKSPPLIPEAIDEEAALPAAEVTTAETAPV</sequence>
<reference evidence="1 2" key="1">
    <citation type="submission" date="2019-02" db="EMBL/GenBank/DDBJ databases">
        <title>Novel genomic isolates of S. pyogenes and S. dysgalactiae subsp. equisimilis associated to necrotising fasciitis (NSTI).</title>
        <authorList>
            <person name="Barrantes I."/>
        </authorList>
    </citation>
    <scope>NUCLEOTIDE SEQUENCE [LARGE SCALE GENOMIC DNA]</scope>
    <source>
        <strain evidence="1 2">SPY2028</strain>
    </source>
</reference>
<comment type="caution">
    <text evidence="1">The sequence shown here is derived from an EMBL/GenBank/DDBJ whole genome shotgun (WGS) entry which is preliminary data.</text>
</comment>
<proteinExistence type="predicted"/>
<evidence type="ECO:0000313" key="1">
    <source>
        <dbReference type="EMBL" id="TYK94079.1"/>
    </source>
</evidence>
<evidence type="ECO:0000313" key="2">
    <source>
        <dbReference type="Proteomes" id="UP000324058"/>
    </source>
</evidence>
<dbReference type="Proteomes" id="UP000324058">
    <property type="component" value="Unassembled WGS sequence"/>
</dbReference>
<protein>
    <submittedName>
        <fullName evidence="1">Lipo-like protein</fullName>
    </submittedName>
</protein>
<dbReference type="AlphaFoldDB" id="A0A5S4TBV3"/>